<dbReference type="EMBL" id="VIUW01000005">
    <property type="protein sequence ID" value="TWD13190.1"/>
    <property type="molecule type" value="Genomic_DNA"/>
</dbReference>
<name>A0A560W6E1_9MICO</name>
<reference evidence="1 2" key="1">
    <citation type="submission" date="2019-06" db="EMBL/GenBank/DDBJ databases">
        <title>Sequencing the genomes of 1000 actinobacteria strains.</title>
        <authorList>
            <person name="Klenk H.-P."/>
        </authorList>
    </citation>
    <scope>NUCLEOTIDE SEQUENCE [LARGE SCALE GENOMIC DNA]</scope>
    <source>
        <strain evidence="1 2">DSM 18935</strain>
    </source>
</reference>
<comment type="caution">
    <text evidence="1">The sequence shown here is derived from an EMBL/GenBank/DDBJ whole genome shotgun (WGS) entry which is preliminary data.</text>
</comment>
<feature type="non-terminal residue" evidence="1">
    <location>
        <position position="153"/>
    </location>
</feature>
<dbReference type="AlphaFoldDB" id="A0A560W6E1"/>
<evidence type="ECO:0000313" key="1">
    <source>
        <dbReference type="EMBL" id="TWD13190.1"/>
    </source>
</evidence>
<gene>
    <name evidence="1" type="ORF">FB557_2575</name>
</gene>
<protein>
    <submittedName>
        <fullName evidence="1">Uncharacterized protein</fullName>
    </submittedName>
</protein>
<organism evidence="1 2">
    <name type="scientific">Marihabitans asiaticum</name>
    <dbReference type="NCBI Taxonomy" id="415218"/>
    <lineage>
        <taxon>Bacteria</taxon>
        <taxon>Bacillati</taxon>
        <taxon>Actinomycetota</taxon>
        <taxon>Actinomycetes</taxon>
        <taxon>Micrococcales</taxon>
        <taxon>Intrasporangiaceae</taxon>
        <taxon>Marihabitans</taxon>
    </lineage>
</organism>
<dbReference type="Proteomes" id="UP000315628">
    <property type="component" value="Unassembled WGS sequence"/>
</dbReference>
<evidence type="ECO:0000313" key="2">
    <source>
        <dbReference type="Proteomes" id="UP000315628"/>
    </source>
</evidence>
<proteinExistence type="predicted"/>
<accession>A0A560W6E1</accession>
<sequence>MLELPGSVRVALWATRCLAGDLPVEQVAPRALPDVDHVAGLVPALSLWRDLGESAVLVALGGSGGLSGVPRCSPQALAAVAEAGECLVVPGVGGLLVPEHSTFGSSGRRVDWTPFDADPVPVHRVEMLSLSHLERSLQTLLTEAMADLEAAGG</sequence>
<keyword evidence="2" id="KW-1185">Reference proteome</keyword>